<dbReference type="Gene3D" id="3.90.1720.10">
    <property type="entry name" value="endopeptidase domain like (from Nostoc punctiforme)"/>
    <property type="match status" value="1"/>
</dbReference>
<reference evidence="7 8" key="1">
    <citation type="submission" date="2022-10" db="EMBL/GenBank/DDBJ databases">
        <title>Comparative genomics and taxonomic characterization of three novel marine species of genus Reichenbachiella exhibiting antioxidant and polysaccharide degradation activities.</title>
        <authorList>
            <person name="Muhammad N."/>
            <person name="Lee Y.-J."/>
            <person name="Ko J."/>
            <person name="Kim S.-G."/>
        </authorList>
    </citation>
    <scope>NUCLEOTIDE SEQUENCE [LARGE SCALE GENOMIC DNA]</scope>
    <source>
        <strain evidence="7 8">ABR2-5</strain>
    </source>
</reference>
<dbReference type="InterPro" id="IPR038765">
    <property type="entry name" value="Papain-like_cys_pep_sf"/>
</dbReference>
<comment type="similarity">
    <text evidence="1">Belongs to the peptidase C40 family.</text>
</comment>
<evidence type="ECO:0000256" key="2">
    <source>
        <dbReference type="ARBA" id="ARBA00022670"/>
    </source>
</evidence>
<evidence type="ECO:0000313" key="7">
    <source>
        <dbReference type="EMBL" id="MCV9386778.1"/>
    </source>
</evidence>
<evidence type="ECO:0000259" key="5">
    <source>
        <dbReference type="Pfam" id="PF00877"/>
    </source>
</evidence>
<dbReference type="RefSeq" id="WP_264137613.1">
    <property type="nucleotide sequence ID" value="NZ_JAOYOD010000001.1"/>
</dbReference>
<accession>A0ABT3CSX5</accession>
<feature type="domain" description="Bacterial dipeptidyl-peptidase SH3" evidence="6">
    <location>
        <begin position="17"/>
        <end position="63"/>
    </location>
</feature>
<dbReference type="Proteomes" id="UP001300692">
    <property type="component" value="Unassembled WGS sequence"/>
</dbReference>
<sequence>METTNPKGISRLAVIPMRNHSSHDAPMNSQILFGEHYQVIEQKEDWLKVQLVYDDSKGWIHQSQHSQISEEYFNQVNHSDYKVCTDLSGTIFFQKKKVQILLGSILPITTNELFKMEEQIAYNGESKSLSLRREPDFLLEVLKLYEHAPLLPGGKTPFGIDAAAFVQQVYKLCGYKTPRYLEGLCQSGKSVASIAEIKVGDLIISDSLKSGFIAMEGGKCMGMYKGCVDKVPLDQISDSIIIRRILSENL</sequence>
<comment type="caution">
    <text evidence="7">The sequence shown here is derived from an EMBL/GenBank/DDBJ whole genome shotgun (WGS) entry which is preliminary data.</text>
</comment>
<evidence type="ECO:0000256" key="1">
    <source>
        <dbReference type="ARBA" id="ARBA00007074"/>
    </source>
</evidence>
<evidence type="ECO:0000256" key="4">
    <source>
        <dbReference type="ARBA" id="ARBA00022807"/>
    </source>
</evidence>
<dbReference type="Pfam" id="PF00877">
    <property type="entry name" value="NLPC_P60"/>
    <property type="match status" value="1"/>
</dbReference>
<dbReference type="EMBL" id="JAOYOD010000001">
    <property type="protein sequence ID" value="MCV9386778.1"/>
    <property type="molecule type" value="Genomic_DNA"/>
</dbReference>
<evidence type="ECO:0000313" key="8">
    <source>
        <dbReference type="Proteomes" id="UP001300692"/>
    </source>
</evidence>
<gene>
    <name evidence="7" type="ORF">N7U62_08895</name>
</gene>
<protein>
    <submittedName>
        <fullName evidence="7">C40 family peptidase</fullName>
    </submittedName>
</protein>
<dbReference type="InterPro" id="IPR000064">
    <property type="entry name" value="NLP_P60_dom"/>
</dbReference>
<keyword evidence="2" id="KW-0645">Protease</keyword>
<keyword evidence="3" id="KW-0378">Hydrolase</keyword>
<dbReference type="SUPFAM" id="SSF54001">
    <property type="entry name" value="Cysteine proteinases"/>
    <property type="match status" value="1"/>
</dbReference>
<name>A0ABT3CSX5_9BACT</name>
<proteinExistence type="inferred from homology"/>
<dbReference type="Gene3D" id="2.30.30.40">
    <property type="entry name" value="SH3 Domains"/>
    <property type="match status" value="1"/>
</dbReference>
<evidence type="ECO:0000259" key="6">
    <source>
        <dbReference type="Pfam" id="PF18348"/>
    </source>
</evidence>
<keyword evidence="4" id="KW-0788">Thiol protease</keyword>
<keyword evidence="8" id="KW-1185">Reference proteome</keyword>
<organism evidence="7 8">
    <name type="scientific">Reichenbachiella ulvae</name>
    <dbReference type="NCBI Taxonomy" id="2980104"/>
    <lineage>
        <taxon>Bacteria</taxon>
        <taxon>Pseudomonadati</taxon>
        <taxon>Bacteroidota</taxon>
        <taxon>Cytophagia</taxon>
        <taxon>Cytophagales</taxon>
        <taxon>Reichenbachiellaceae</taxon>
        <taxon>Reichenbachiella</taxon>
    </lineage>
</organism>
<feature type="domain" description="NlpC/P60" evidence="5">
    <location>
        <begin position="153"/>
        <end position="209"/>
    </location>
</feature>
<dbReference type="InterPro" id="IPR041382">
    <property type="entry name" value="SH3_16"/>
</dbReference>
<dbReference type="Pfam" id="PF18348">
    <property type="entry name" value="SH3_16"/>
    <property type="match status" value="1"/>
</dbReference>
<evidence type="ECO:0000256" key="3">
    <source>
        <dbReference type="ARBA" id="ARBA00022801"/>
    </source>
</evidence>